<dbReference type="EMBL" id="JAVDXW010000001">
    <property type="protein sequence ID" value="MDR7302506.1"/>
    <property type="molecule type" value="Genomic_DNA"/>
</dbReference>
<dbReference type="SUPFAM" id="SSF52743">
    <property type="entry name" value="Subtilisin-like"/>
    <property type="match status" value="1"/>
</dbReference>
<evidence type="ECO:0000259" key="15">
    <source>
        <dbReference type="Pfam" id="PF00082"/>
    </source>
</evidence>
<dbReference type="PANTHER" id="PTHR43806:SF11">
    <property type="entry name" value="CEREVISIN-RELATED"/>
    <property type="match status" value="1"/>
</dbReference>
<dbReference type="InterPro" id="IPR036852">
    <property type="entry name" value="Peptidase_S8/S53_dom_sf"/>
</dbReference>
<dbReference type="PROSITE" id="PS00138">
    <property type="entry name" value="SUBTILASE_SER"/>
    <property type="match status" value="1"/>
</dbReference>
<dbReference type="Gene3D" id="3.40.50.200">
    <property type="entry name" value="Peptidase S8/S53 domain"/>
    <property type="match status" value="1"/>
</dbReference>
<dbReference type="InterPro" id="IPR022398">
    <property type="entry name" value="Peptidase_S8_His-AS"/>
</dbReference>
<dbReference type="AlphaFoldDB" id="A0AAE3ZER6"/>
<dbReference type="Pfam" id="PF00082">
    <property type="entry name" value="Peptidase_S8"/>
    <property type="match status" value="1"/>
</dbReference>
<keyword evidence="3" id="KW-1003">Cell membrane</keyword>
<dbReference type="PROSITE" id="PS51318">
    <property type="entry name" value="TAT"/>
    <property type="match status" value="1"/>
</dbReference>
<evidence type="ECO:0000256" key="8">
    <source>
        <dbReference type="ARBA" id="ARBA00022989"/>
    </source>
</evidence>
<dbReference type="GO" id="GO:0004252">
    <property type="term" value="F:serine-type endopeptidase activity"/>
    <property type="evidence" value="ECO:0007669"/>
    <property type="project" value="UniProtKB-UniRule"/>
</dbReference>
<dbReference type="GO" id="GO:0005886">
    <property type="term" value="C:plasma membrane"/>
    <property type="evidence" value="ECO:0007669"/>
    <property type="project" value="UniProtKB-SubCell"/>
</dbReference>
<dbReference type="PANTHER" id="PTHR43806">
    <property type="entry name" value="PEPTIDASE S8"/>
    <property type="match status" value="1"/>
</dbReference>
<comment type="caution">
    <text evidence="16">The sequence shown here is derived from an EMBL/GenBank/DDBJ whole genome shotgun (WGS) entry which is preliminary data.</text>
</comment>
<evidence type="ECO:0000256" key="4">
    <source>
        <dbReference type="ARBA" id="ARBA00022670"/>
    </source>
</evidence>
<dbReference type="GO" id="GO:0006508">
    <property type="term" value="P:proteolysis"/>
    <property type="evidence" value="ECO:0007669"/>
    <property type="project" value="UniProtKB-KW"/>
</dbReference>
<keyword evidence="7 10" id="KW-0720">Serine protease</keyword>
<evidence type="ECO:0000256" key="7">
    <source>
        <dbReference type="ARBA" id="ARBA00022825"/>
    </source>
</evidence>
<dbReference type="PROSITE" id="PS00136">
    <property type="entry name" value="SUBTILASE_ASP"/>
    <property type="match status" value="1"/>
</dbReference>
<dbReference type="EC" id="3.4.21.-" evidence="16"/>
<keyword evidence="5 13" id="KW-0812">Transmembrane</keyword>
<protein>
    <submittedName>
        <fullName evidence="16">Membrane-anchored mycosin MYCP</fullName>
        <ecNumber evidence="16">3.4.21.-</ecNumber>
    </submittedName>
</protein>
<evidence type="ECO:0000256" key="5">
    <source>
        <dbReference type="ARBA" id="ARBA00022692"/>
    </source>
</evidence>
<dbReference type="InterPro" id="IPR050131">
    <property type="entry name" value="Peptidase_S8_subtilisin-like"/>
</dbReference>
<evidence type="ECO:0000313" key="17">
    <source>
        <dbReference type="Proteomes" id="UP001180845"/>
    </source>
</evidence>
<evidence type="ECO:0000256" key="13">
    <source>
        <dbReference type="SAM" id="Phobius"/>
    </source>
</evidence>
<dbReference type="InterPro" id="IPR023834">
    <property type="entry name" value="T7SS_pept_S8A_mycosin"/>
</dbReference>
<feature type="compositionally biased region" description="Polar residues" evidence="12">
    <location>
        <begin position="63"/>
        <end position="76"/>
    </location>
</feature>
<evidence type="ECO:0000313" key="16">
    <source>
        <dbReference type="EMBL" id="MDR7302506.1"/>
    </source>
</evidence>
<keyword evidence="4 10" id="KW-0645">Protease</keyword>
<keyword evidence="17" id="KW-1185">Reference proteome</keyword>
<dbReference type="InterPro" id="IPR023828">
    <property type="entry name" value="Peptidase_S8_Ser-AS"/>
</dbReference>
<evidence type="ECO:0000256" key="6">
    <source>
        <dbReference type="ARBA" id="ARBA00022801"/>
    </source>
</evidence>
<evidence type="ECO:0000256" key="14">
    <source>
        <dbReference type="SAM" id="SignalP"/>
    </source>
</evidence>
<proteinExistence type="inferred from homology"/>
<evidence type="ECO:0000256" key="9">
    <source>
        <dbReference type="ARBA" id="ARBA00023136"/>
    </source>
</evidence>
<feature type="active site" description="Charge relay system" evidence="10">
    <location>
        <position position="110"/>
    </location>
</feature>
<reference evidence="16" key="1">
    <citation type="submission" date="2023-07" db="EMBL/GenBank/DDBJ databases">
        <title>Sequencing the genomes of 1000 actinobacteria strains.</title>
        <authorList>
            <person name="Klenk H.-P."/>
        </authorList>
    </citation>
    <scope>NUCLEOTIDE SEQUENCE</scope>
    <source>
        <strain evidence="16">DSM 45977</strain>
    </source>
</reference>
<keyword evidence="14" id="KW-0732">Signal</keyword>
<dbReference type="PRINTS" id="PR00723">
    <property type="entry name" value="SUBTILISIN"/>
</dbReference>
<evidence type="ECO:0000256" key="11">
    <source>
        <dbReference type="RuleBase" id="RU003355"/>
    </source>
</evidence>
<name>A0AAE3ZER6_9ACTN</name>
<comment type="subcellular location">
    <subcellularLocation>
        <location evidence="1">Cell membrane</location>
        <topology evidence="1">Single-pass membrane protein</topology>
    </subcellularLocation>
</comment>
<feature type="region of interest" description="Disordered" evidence="12">
    <location>
        <begin position="28"/>
        <end position="81"/>
    </location>
</feature>
<dbReference type="RefSeq" id="WP_310274086.1">
    <property type="nucleotide sequence ID" value="NZ_JAVDXW010000001.1"/>
</dbReference>
<keyword evidence="9 13" id="KW-0472">Membrane</keyword>
<feature type="signal peptide" evidence="14">
    <location>
        <begin position="1"/>
        <end position="28"/>
    </location>
</feature>
<evidence type="ECO:0000256" key="10">
    <source>
        <dbReference type="PROSITE-ProRule" id="PRU01240"/>
    </source>
</evidence>
<evidence type="ECO:0000256" key="1">
    <source>
        <dbReference type="ARBA" id="ARBA00004162"/>
    </source>
</evidence>
<dbReference type="PROSITE" id="PS00137">
    <property type="entry name" value="SUBTILASE_HIS"/>
    <property type="match status" value="1"/>
</dbReference>
<keyword evidence="8 13" id="KW-1133">Transmembrane helix</keyword>
<dbReference type="InterPro" id="IPR023827">
    <property type="entry name" value="Peptidase_S8_Asp-AS"/>
</dbReference>
<gene>
    <name evidence="16" type="ORF">JOF55_002687</name>
</gene>
<feature type="active site" description="Charge relay system" evidence="10">
    <location>
        <position position="140"/>
    </location>
</feature>
<dbReference type="InterPro" id="IPR000209">
    <property type="entry name" value="Peptidase_S8/S53_dom"/>
</dbReference>
<accession>A0AAE3ZER6</accession>
<evidence type="ECO:0000256" key="2">
    <source>
        <dbReference type="ARBA" id="ARBA00011073"/>
    </source>
</evidence>
<feature type="transmembrane region" description="Helical" evidence="13">
    <location>
        <begin position="426"/>
        <end position="450"/>
    </location>
</feature>
<dbReference type="PROSITE" id="PS51892">
    <property type="entry name" value="SUBTILASE"/>
    <property type="match status" value="1"/>
</dbReference>
<feature type="domain" description="Peptidase S8/S53" evidence="15">
    <location>
        <begin position="101"/>
        <end position="388"/>
    </location>
</feature>
<evidence type="ECO:0000256" key="12">
    <source>
        <dbReference type="SAM" id="MobiDB-lite"/>
    </source>
</evidence>
<dbReference type="Proteomes" id="UP001180845">
    <property type="component" value="Unassembled WGS sequence"/>
</dbReference>
<dbReference type="InterPro" id="IPR015500">
    <property type="entry name" value="Peptidase_S8_subtilisin-rel"/>
</dbReference>
<keyword evidence="6 10" id="KW-0378">Hydrolase</keyword>
<feature type="active site" description="Charge relay system" evidence="10">
    <location>
        <position position="339"/>
    </location>
</feature>
<organism evidence="16 17">
    <name type="scientific">Haloactinomyces albus</name>
    <dbReference type="NCBI Taxonomy" id="1352928"/>
    <lineage>
        <taxon>Bacteria</taxon>
        <taxon>Bacillati</taxon>
        <taxon>Actinomycetota</taxon>
        <taxon>Actinomycetes</taxon>
        <taxon>Actinopolysporales</taxon>
        <taxon>Actinopolysporaceae</taxon>
        <taxon>Haloactinomyces</taxon>
    </lineage>
</organism>
<feature type="chain" id="PRO_5042254517" evidence="14">
    <location>
        <begin position="29"/>
        <end position="470"/>
    </location>
</feature>
<evidence type="ECO:0000256" key="3">
    <source>
        <dbReference type="ARBA" id="ARBA00022475"/>
    </source>
</evidence>
<sequence length="470" mass="49186">MRSTTSLRRALALSATAGMLALSGPALPAAAQQAEGDREFQPPPRNPAMQAPSAPLSPVGSKYKQQQACMQASNGGPTIEREPWSQRLLGFERAHRQGWTGQGQTIAVIDTGVNQHQRLPGLTDGSSRVPGGALVDCDGHGTIVAGIIAATPTAETGFLGIAPKSTILSVRQSSSVWQHQQSGEPIGNTRTMAQAIKYATDRGAGVINISQASCQSMVRASNPADQGNQKLYNAVRYAYEQGTVVVAAAGNTGGQCKQNPPGNPTTAVLPAWFDKYVLTVASVNERGAPSDFTVPGPWVDVAAPGEDLISLDPGRGATGLANQVTHGSNDQAQPIQGTSFAAPYVSGLAALIQQKFEDLSVGEIMERIEKTAQHPGGTDGRNDIIGYGMINPMAALNDVIPAENGPAAAPIEPRRLEAHVFPRENWAAIAVAFGGAVGGLGTVVFTAFLMNAIRKVRSRRAQAPASRLRL</sequence>
<dbReference type="NCBIfam" id="TIGR03921">
    <property type="entry name" value="T7SS_mycosin"/>
    <property type="match status" value="1"/>
</dbReference>
<dbReference type="InterPro" id="IPR006311">
    <property type="entry name" value="TAT_signal"/>
</dbReference>
<comment type="similarity">
    <text evidence="2 10 11">Belongs to the peptidase S8 family.</text>
</comment>